<dbReference type="InterPro" id="IPR050382">
    <property type="entry name" value="MFS_Na/Anion_cotransporter"/>
</dbReference>
<dbReference type="PANTHER" id="PTHR11662:SF411">
    <property type="entry name" value="GH05102P"/>
    <property type="match status" value="1"/>
</dbReference>
<proteinExistence type="predicted"/>
<keyword evidence="6" id="KW-1185">Reference proteome</keyword>
<comment type="caution">
    <text evidence="5">The sequence shown here is derived from an EMBL/GenBank/DDBJ whole genome shotgun (WGS) entry which is preliminary data.</text>
</comment>
<evidence type="ECO:0000256" key="3">
    <source>
        <dbReference type="ARBA" id="ARBA00022989"/>
    </source>
</evidence>
<evidence type="ECO:0000313" key="5">
    <source>
        <dbReference type="EMBL" id="CAG2067959.1"/>
    </source>
</evidence>
<accession>A0ABN7PJM5</accession>
<organism evidence="5 6">
    <name type="scientific">Timema podura</name>
    <name type="common">Walking stick</name>
    <dbReference type="NCBI Taxonomy" id="61482"/>
    <lineage>
        <taxon>Eukaryota</taxon>
        <taxon>Metazoa</taxon>
        <taxon>Ecdysozoa</taxon>
        <taxon>Arthropoda</taxon>
        <taxon>Hexapoda</taxon>
        <taxon>Insecta</taxon>
        <taxon>Pterygota</taxon>
        <taxon>Neoptera</taxon>
        <taxon>Polyneoptera</taxon>
        <taxon>Phasmatodea</taxon>
        <taxon>Timematodea</taxon>
        <taxon>Timematoidea</taxon>
        <taxon>Timematidae</taxon>
        <taxon>Timema</taxon>
    </lineage>
</organism>
<dbReference type="EMBL" id="CAJPIN010078837">
    <property type="protein sequence ID" value="CAG2067959.1"/>
    <property type="molecule type" value="Genomic_DNA"/>
</dbReference>
<evidence type="ECO:0000256" key="4">
    <source>
        <dbReference type="ARBA" id="ARBA00023136"/>
    </source>
</evidence>
<evidence type="ECO:0000256" key="1">
    <source>
        <dbReference type="ARBA" id="ARBA00004141"/>
    </source>
</evidence>
<sequence length="126" mass="13930">MSPFCYQVPLLEEESVDSLLREIFLWGTFISPLPSSRLAARIGPKKIIGPALLADGLLLLLVPLAWFTPYHVAIRFVQGVFTVSVLNNSVLYTDYVSGATWPALHMLAASWFPPLQRSGFISCYSG</sequence>
<comment type="subcellular location">
    <subcellularLocation>
        <location evidence="1">Membrane</location>
        <topology evidence="1">Multi-pass membrane protein</topology>
    </subcellularLocation>
</comment>
<keyword evidence="4" id="KW-0472">Membrane</keyword>
<name>A0ABN7PJM5_TIMPD</name>
<feature type="non-terminal residue" evidence="5">
    <location>
        <position position="126"/>
    </location>
</feature>
<keyword evidence="2" id="KW-0812">Transmembrane</keyword>
<dbReference type="Proteomes" id="UP001153148">
    <property type="component" value="Unassembled WGS sequence"/>
</dbReference>
<gene>
    <name evidence="5" type="ORF">TPAB3V08_LOCUS14902</name>
</gene>
<dbReference type="PANTHER" id="PTHR11662">
    <property type="entry name" value="SOLUTE CARRIER FAMILY 17"/>
    <property type="match status" value="1"/>
</dbReference>
<evidence type="ECO:0000256" key="2">
    <source>
        <dbReference type="ARBA" id="ARBA00022692"/>
    </source>
</evidence>
<protein>
    <submittedName>
        <fullName evidence="5">Uncharacterized protein</fullName>
    </submittedName>
</protein>
<keyword evidence="3" id="KW-1133">Transmembrane helix</keyword>
<dbReference type="SUPFAM" id="SSF103473">
    <property type="entry name" value="MFS general substrate transporter"/>
    <property type="match status" value="1"/>
</dbReference>
<dbReference type="InterPro" id="IPR036259">
    <property type="entry name" value="MFS_trans_sf"/>
</dbReference>
<reference evidence="5" key="1">
    <citation type="submission" date="2021-03" db="EMBL/GenBank/DDBJ databases">
        <authorList>
            <person name="Tran Van P."/>
        </authorList>
    </citation>
    <scope>NUCLEOTIDE SEQUENCE</scope>
</reference>
<dbReference type="Gene3D" id="1.20.1250.20">
    <property type="entry name" value="MFS general substrate transporter like domains"/>
    <property type="match status" value="1"/>
</dbReference>
<evidence type="ECO:0000313" key="6">
    <source>
        <dbReference type="Proteomes" id="UP001153148"/>
    </source>
</evidence>